<organism evidence="2 3">
    <name type="scientific">Caenorhabditis elegans</name>
    <dbReference type="NCBI Taxonomy" id="6239"/>
    <lineage>
        <taxon>Eukaryota</taxon>
        <taxon>Metazoa</taxon>
        <taxon>Ecdysozoa</taxon>
        <taxon>Nematoda</taxon>
        <taxon>Chromadorea</taxon>
        <taxon>Rhabditida</taxon>
        <taxon>Rhabditina</taxon>
        <taxon>Rhabditomorpha</taxon>
        <taxon>Rhabditoidea</taxon>
        <taxon>Rhabditidae</taxon>
        <taxon>Peloderinae</taxon>
        <taxon>Caenorhabditis</taxon>
    </lineage>
</organism>
<dbReference type="Proteomes" id="UP000001940">
    <property type="component" value="Chromosome IV"/>
</dbReference>
<dbReference type="KEGG" id="cel:CELE_Y45F10B.12"/>
<evidence type="ECO:0000313" key="4">
    <source>
        <dbReference type="WormBase" id="Y45F10B.12"/>
    </source>
</evidence>
<dbReference type="CTD" id="189921"/>
<dbReference type="AGR" id="WB:WBGene00012874"/>
<dbReference type="PhylomeDB" id="O62473"/>
<dbReference type="UCSC" id="Y45F10B.12">
    <property type="organism name" value="c. elegans"/>
</dbReference>
<dbReference type="eggNOG" id="ENOG502TJWF">
    <property type="taxonomic scope" value="Eukaryota"/>
</dbReference>
<dbReference type="OMA" id="VHINICE"/>
<evidence type="ECO:0000313" key="3">
    <source>
        <dbReference type="Proteomes" id="UP000001940"/>
    </source>
</evidence>
<dbReference type="RefSeq" id="NP_502619.1">
    <property type="nucleotide sequence ID" value="NM_070218.1"/>
</dbReference>
<dbReference type="AlphaFoldDB" id="O62473"/>
<dbReference type="WormBase" id="Y45F10B.12">
    <property type="protein sequence ID" value="CE18409"/>
    <property type="gene ID" value="WBGene00012874"/>
</dbReference>
<evidence type="ECO:0000259" key="1">
    <source>
        <dbReference type="Pfam" id="PF07735"/>
    </source>
</evidence>
<dbReference type="PaxDb" id="6239-Y45F10B.12"/>
<sequence>MNLFSNAEFGLDVHFDCFGEVRGLLHDPLFLKCTDLHIYGNTELLTNEEMQFLLEKTGSIKKLKLNCLLSTDFNNKILFDISVMECHKEGFFTKDDLKNMKCQLISVHQNTLTENQTNEFIHHWLKGGNPDLTRLKLYHFDDDYIPNWDVLLKTVKYSKFDGKRRARYIKQELSNYRCRIVKFDCANGFDFERSDGKLATVIYHDKEFYFIVWHDRFLLKV</sequence>
<name>O62473_CAEEL</name>
<dbReference type="EMBL" id="BX284604">
    <property type="protein sequence ID" value="CAA16359.1"/>
    <property type="molecule type" value="Genomic_DNA"/>
</dbReference>
<protein>
    <submittedName>
        <fullName evidence="2">F-box associated domain-containing protein</fullName>
    </submittedName>
</protein>
<dbReference type="PANTHER" id="PTHR21503:SF8">
    <property type="entry name" value="F-BOX ASSOCIATED DOMAIN-CONTAINING PROTEIN-RELATED"/>
    <property type="match status" value="1"/>
</dbReference>
<dbReference type="HOGENOM" id="CLU_1134450_0_0_1"/>
<dbReference type="InterPro" id="IPR012885">
    <property type="entry name" value="F-box_Sdz-33"/>
</dbReference>
<dbReference type="OrthoDB" id="5778587at2759"/>
<keyword evidence="3" id="KW-1185">Reference proteome</keyword>
<accession>O62473</accession>
<dbReference type="PIR" id="T26921">
    <property type="entry name" value="T26921"/>
</dbReference>
<dbReference type="FunCoup" id="O62473">
    <property type="interactions" value="252"/>
</dbReference>
<gene>
    <name evidence="2" type="ORF">CELE_Y45F10B.12</name>
    <name evidence="2 4" type="ORF">Y45F10B.12</name>
</gene>
<dbReference type="Pfam" id="PF07735">
    <property type="entry name" value="FBA_2"/>
    <property type="match status" value="1"/>
</dbReference>
<evidence type="ECO:0000313" key="2">
    <source>
        <dbReference type="EMBL" id="CAA16359.1"/>
    </source>
</evidence>
<dbReference type="PANTHER" id="PTHR21503">
    <property type="entry name" value="F-BOX-CONTAINING HYPOTHETICAL PROTEIN C.ELEGANS"/>
    <property type="match status" value="1"/>
</dbReference>
<reference evidence="2 3" key="1">
    <citation type="journal article" date="1998" name="Science">
        <title>Genome sequence of the nematode C. elegans: a platform for investigating biology.</title>
        <authorList>
            <consortium name="The C. elegans sequencing consortium"/>
            <person name="Sulson J.E."/>
            <person name="Waterston R."/>
        </authorList>
    </citation>
    <scope>NUCLEOTIDE SEQUENCE [LARGE SCALE GENOMIC DNA]</scope>
    <source>
        <strain evidence="2 3">Bristol N2</strain>
    </source>
</reference>
<dbReference type="InParanoid" id="O62473"/>
<proteinExistence type="predicted"/>
<dbReference type="GeneID" id="189921"/>
<feature type="domain" description="Sdz-33 F-box" evidence="1">
    <location>
        <begin position="85"/>
        <end position="136"/>
    </location>
</feature>